<keyword evidence="1" id="KW-0732">Signal</keyword>
<evidence type="ECO:0000313" key="2">
    <source>
        <dbReference type="EMBL" id="PBK05310.1"/>
    </source>
</evidence>
<dbReference type="PROSITE" id="PS51257">
    <property type="entry name" value="PROKAR_LIPOPROTEIN"/>
    <property type="match status" value="1"/>
</dbReference>
<keyword evidence="3" id="KW-1185">Reference proteome</keyword>
<sequence length="206" mass="22095">MNTKLTVFGALLLAASLAGCARHAVNDVDGARLAILQQAAATPELIAVQTPLDDPRLDSLEPELTAWRRPAGDSEQPAMRSLSYYVHSSMLVECAQLCGLKVGGGQRIPGQFMTFNCDSQITNLREFLPTEGNDGLALHPEQVNLLVNQRPASLQRFKALSGSEATLLAWEGADRGFALFTPSASLADAERLIAVARSIDAAEEIH</sequence>
<evidence type="ECO:0000256" key="1">
    <source>
        <dbReference type="SAM" id="SignalP"/>
    </source>
</evidence>
<accession>A0A2A3MKD2</accession>
<evidence type="ECO:0000313" key="3">
    <source>
        <dbReference type="Proteomes" id="UP000242313"/>
    </source>
</evidence>
<organism evidence="2 3">
    <name type="scientific">Pseudomonas abyssi</name>
    <dbReference type="NCBI Taxonomy" id="170540"/>
    <lineage>
        <taxon>Bacteria</taxon>
        <taxon>Pseudomonadati</taxon>
        <taxon>Pseudomonadota</taxon>
        <taxon>Gammaproteobacteria</taxon>
        <taxon>Pseudomonadales</taxon>
        <taxon>Pseudomonadaceae</taxon>
        <taxon>Pseudomonas</taxon>
    </lineage>
</organism>
<comment type="caution">
    <text evidence="2">The sequence shown here is derived from an EMBL/GenBank/DDBJ whole genome shotgun (WGS) entry which is preliminary data.</text>
</comment>
<reference evidence="2 3" key="1">
    <citation type="submission" date="2017-09" db="EMBL/GenBank/DDBJ databases">
        <title>Pseudomonas abyssi sp. nov. isolated from Abyssopelagic Water.</title>
        <authorList>
            <person name="Wei Y."/>
        </authorList>
    </citation>
    <scope>NUCLEOTIDE SEQUENCE [LARGE SCALE GENOMIC DNA]</scope>
    <source>
        <strain evidence="2 3">MT5</strain>
    </source>
</reference>
<gene>
    <name evidence="2" type="ORF">CNQ84_05900</name>
</gene>
<name>A0A2A3MKD2_9PSED</name>
<dbReference type="RefSeq" id="WP_096003971.1">
    <property type="nucleotide sequence ID" value="NZ_NTMR01000005.1"/>
</dbReference>
<feature type="signal peptide" evidence="1">
    <location>
        <begin position="1"/>
        <end position="20"/>
    </location>
</feature>
<proteinExistence type="predicted"/>
<dbReference type="EMBL" id="NTMR01000005">
    <property type="protein sequence ID" value="PBK05310.1"/>
    <property type="molecule type" value="Genomic_DNA"/>
</dbReference>
<protein>
    <submittedName>
        <fullName evidence="2">Uncharacterized protein</fullName>
    </submittedName>
</protein>
<dbReference type="AlphaFoldDB" id="A0A2A3MKD2"/>
<feature type="chain" id="PRO_5012336168" evidence="1">
    <location>
        <begin position="21"/>
        <end position="206"/>
    </location>
</feature>
<dbReference type="Proteomes" id="UP000242313">
    <property type="component" value="Unassembled WGS sequence"/>
</dbReference>